<dbReference type="EMBL" id="AKWY02000004">
    <property type="protein sequence ID" value="EQA73312.1"/>
    <property type="molecule type" value="Genomic_DNA"/>
</dbReference>
<proteinExistence type="predicted"/>
<evidence type="ECO:0000313" key="1">
    <source>
        <dbReference type="EMBL" id="EQA73312.1"/>
    </source>
</evidence>
<protein>
    <submittedName>
        <fullName evidence="1">Uncharacterized protein</fullName>
    </submittedName>
</protein>
<organism evidence="1 2">
    <name type="scientific">Leptospira noguchii serovar Panama str. CZ214</name>
    <dbReference type="NCBI Taxonomy" id="1001595"/>
    <lineage>
        <taxon>Bacteria</taxon>
        <taxon>Pseudomonadati</taxon>
        <taxon>Spirochaetota</taxon>
        <taxon>Spirochaetia</taxon>
        <taxon>Leptospirales</taxon>
        <taxon>Leptospiraceae</taxon>
        <taxon>Leptospira</taxon>
    </lineage>
</organism>
<feature type="non-terminal residue" evidence="1">
    <location>
        <position position="1"/>
    </location>
</feature>
<dbReference type="AlphaFoldDB" id="T0GWH9"/>
<name>T0GWH9_9LEPT</name>
<reference evidence="1 2" key="1">
    <citation type="submission" date="2013-05" db="EMBL/GenBank/DDBJ databases">
        <authorList>
            <person name="Harkins D.M."/>
            <person name="Durkin A.S."/>
            <person name="Brinkac L.M."/>
            <person name="Haft D.H."/>
            <person name="Selengut J.D."/>
            <person name="Sanka R."/>
            <person name="DePew J."/>
            <person name="Purushe J."/>
            <person name="Hartskeerl R.A."/>
            <person name="Ahmed A."/>
            <person name="van der Linden H."/>
            <person name="Goris M.G.A."/>
            <person name="Vinetz J.M."/>
            <person name="Sutton G.G."/>
            <person name="Nierman W.C."/>
            <person name="Fouts D.E."/>
        </authorList>
    </citation>
    <scope>NUCLEOTIDE SEQUENCE [LARGE SCALE GENOMIC DNA]</scope>
    <source>
        <strain evidence="1 2">CZ214</strain>
    </source>
</reference>
<dbReference type="GeneID" id="70638241"/>
<gene>
    <name evidence="1" type="ORF">LEP1GSC059_0203</name>
</gene>
<accession>T0GWH9</accession>
<evidence type="ECO:0000313" key="2">
    <source>
        <dbReference type="Proteomes" id="UP000015442"/>
    </source>
</evidence>
<sequence length="66" mass="7989">SKKEDLLVKFLYKNRCFTVVTKIKNRIVEKLILYPFAFHGNGQLKQFCRFELWNFSITLIYFYTSS</sequence>
<comment type="caution">
    <text evidence="1">The sequence shown here is derived from an EMBL/GenBank/DDBJ whole genome shotgun (WGS) entry which is preliminary data.</text>
</comment>
<dbReference type="RefSeq" id="WP_020980185.1">
    <property type="nucleotide sequence ID" value="NZ_AKWY02000004.1"/>
</dbReference>
<dbReference type="Proteomes" id="UP000015442">
    <property type="component" value="Unassembled WGS sequence"/>
</dbReference>